<reference evidence="1" key="1">
    <citation type="submission" date="2014-09" db="EMBL/GenBank/DDBJ databases">
        <authorList>
            <person name="Magalhaes I.L.F."/>
            <person name="Oliveira U."/>
            <person name="Santos F.R."/>
            <person name="Vidigal T.H.D.A."/>
            <person name="Brescovit A.D."/>
            <person name="Santos A.J."/>
        </authorList>
    </citation>
    <scope>NUCLEOTIDE SEQUENCE</scope>
    <source>
        <tissue evidence="1">Shoot tissue taken approximately 20 cm above the soil surface</tissue>
    </source>
</reference>
<dbReference type="EMBL" id="GBRH01265939">
    <property type="protein sequence ID" value="JAD31956.1"/>
    <property type="molecule type" value="Transcribed_RNA"/>
</dbReference>
<accession>A0A0A8YZG3</accession>
<name>A0A0A8YZG3_ARUDO</name>
<reference evidence="1" key="2">
    <citation type="journal article" date="2015" name="Data Brief">
        <title>Shoot transcriptome of the giant reed, Arundo donax.</title>
        <authorList>
            <person name="Barrero R.A."/>
            <person name="Guerrero F.D."/>
            <person name="Moolhuijzen P."/>
            <person name="Goolsby J.A."/>
            <person name="Tidwell J."/>
            <person name="Bellgard S.E."/>
            <person name="Bellgard M.I."/>
        </authorList>
    </citation>
    <scope>NUCLEOTIDE SEQUENCE</scope>
    <source>
        <tissue evidence="1">Shoot tissue taken approximately 20 cm above the soil surface</tissue>
    </source>
</reference>
<evidence type="ECO:0000313" key="1">
    <source>
        <dbReference type="EMBL" id="JAD31956.1"/>
    </source>
</evidence>
<sequence>MVPKTFPPKFFKNLFGTIILCLELDVMRLRKQLIF</sequence>
<organism evidence="1">
    <name type="scientific">Arundo donax</name>
    <name type="common">Giant reed</name>
    <name type="synonym">Donax arundinaceus</name>
    <dbReference type="NCBI Taxonomy" id="35708"/>
    <lineage>
        <taxon>Eukaryota</taxon>
        <taxon>Viridiplantae</taxon>
        <taxon>Streptophyta</taxon>
        <taxon>Embryophyta</taxon>
        <taxon>Tracheophyta</taxon>
        <taxon>Spermatophyta</taxon>
        <taxon>Magnoliopsida</taxon>
        <taxon>Liliopsida</taxon>
        <taxon>Poales</taxon>
        <taxon>Poaceae</taxon>
        <taxon>PACMAD clade</taxon>
        <taxon>Arundinoideae</taxon>
        <taxon>Arundineae</taxon>
        <taxon>Arundo</taxon>
    </lineage>
</organism>
<proteinExistence type="predicted"/>
<dbReference type="AlphaFoldDB" id="A0A0A8YZG3"/>
<protein>
    <submittedName>
        <fullName evidence="1">Uncharacterized protein</fullName>
    </submittedName>
</protein>